<dbReference type="SMART" id="SM00724">
    <property type="entry name" value="TLC"/>
    <property type="match status" value="1"/>
</dbReference>
<dbReference type="InterPro" id="IPR050846">
    <property type="entry name" value="TLCD"/>
</dbReference>
<sequence length="251" mass="28733">MLDLNVALQVGLVSSLCLAFSDIAATRLFRNSSLYASLPYSLQGTLKISLTACAYSAFASILCIYTMGTDENINKDHLRGYSRLAEVNLIAALGYLFADLYLMNREDPKWNDVLIRVHHIVVIWVITVALAYESCCYFVIYCLMAEISTPFLTSRIIMKHLNLGSELSRFVNGIMLITIFPLCRIVPIPYYFWQVSAEFGRADFRLSYFVIFSWIFGPVILDLINIWWYSLMIKATITVFSQKQKLNNQYT</sequence>
<dbReference type="GO" id="GO:0005783">
    <property type="term" value="C:endoplasmic reticulum"/>
    <property type="evidence" value="ECO:0007669"/>
    <property type="project" value="TreeGrafter"/>
</dbReference>
<dbReference type="PANTHER" id="PTHR13439:SF0">
    <property type="entry name" value="TOPOISOMERASE I DAMAGE AFFECTED PROTEIN 4"/>
    <property type="match status" value="1"/>
</dbReference>
<feature type="domain" description="TLC" evidence="7">
    <location>
        <begin position="41"/>
        <end position="241"/>
    </location>
</feature>
<gene>
    <name evidence="8" type="primary">Tlcd4-003</name>
</gene>
<keyword evidence="3 6" id="KW-1133">Transmembrane helix</keyword>
<evidence type="ECO:0000256" key="4">
    <source>
        <dbReference type="ARBA" id="ARBA00023136"/>
    </source>
</evidence>
<feature type="transmembrane region" description="Helical" evidence="6">
    <location>
        <begin position="205"/>
        <end position="228"/>
    </location>
</feature>
<accession>A0A6F9DVE0</accession>
<organism evidence="8">
    <name type="scientific">Phallusia mammillata</name>
    <dbReference type="NCBI Taxonomy" id="59560"/>
    <lineage>
        <taxon>Eukaryota</taxon>
        <taxon>Metazoa</taxon>
        <taxon>Chordata</taxon>
        <taxon>Tunicata</taxon>
        <taxon>Ascidiacea</taxon>
        <taxon>Phlebobranchia</taxon>
        <taxon>Ascidiidae</taxon>
        <taxon>Phallusia</taxon>
    </lineage>
</organism>
<evidence type="ECO:0000256" key="6">
    <source>
        <dbReference type="SAM" id="Phobius"/>
    </source>
</evidence>
<feature type="transmembrane region" description="Helical" evidence="6">
    <location>
        <begin position="170"/>
        <end position="193"/>
    </location>
</feature>
<feature type="transmembrane region" description="Helical" evidence="6">
    <location>
        <begin position="80"/>
        <end position="101"/>
    </location>
</feature>
<dbReference type="InterPro" id="IPR006634">
    <property type="entry name" value="TLC-dom"/>
</dbReference>
<evidence type="ECO:0000313" key="8">
    <source>
        <dbReference type="EMBL" id="CAB3266983.1"/>
    </source>
</evidence>
<name>A0A6F9DVE0_9ASCI</name>
<dbReference type="PANTHER" id="PTHR13439">
    <property type="entry name" value="CT120 PROTEIN"/>
    <property type="match status" value="1"/>
</dbReference>
<feature type="transmembrane region" description="Helical" evidence="6">
    <location>
        <begin position="46"/>
        <end position="68"/>
    </location>
</feature>
<keyword evidence="2 5" id="KW-0812">Transmembrane</keyword>
<protein>
    <submittedName>
        <fullName evidence="8">Transmembrane protein 56-B</fullName>
    </submittedName>
</protein>
<dbReference type="GO" id="GO:0016020">
    <property type="term" value="C:membrane"/>
    <property type="evidence" value="ECO:0007669"/>
    <property type="project" value="UniProtKB-SubCell"/>
</dbReference>
<evidence type="ECO:0000259" key="7">
    <source>
        <dbReference type="PROSITE" id="PS50922"/>
    </source>
</evidence>
<proteinExistence type="evidence at transcript level"/>
<dbReference type="GO" id="GO:0055088">
    <property type="term" value="P:lipid homeostasis"/>
    <property type="evidence" value="ECO:0007669"/>
    <property type="project" value="TreeGrafter"/>
</dbReference>
<dbReference type="AlphaFoldDB" id="A0A6F9DVE0"/>
<keyword evidence="4 5" id="KW-0472">Membrane</keyword>
<evidence type="ECO:0000256" key="2">
    <source>
        <dbReference type="ARBA" id="ARBA00022692"/>
    </source>
</evidence>
<comment type="subcellular location">
    <subcellularLocation>
        <location evidence="1">Membrane</location>
        <topology evidence="1">Multi-pass membrane protein</topology>
    </subcellularLocation>
</comment>
<evidence type="ECO:0000256" key="3">
    <source>
        <dbReference type="ARBA" id="ARBA00022989"/>
    </source>
</evidence>
<feature type="transmembrane region" description="Helical" evidence="6">
    <location>
        <begin position="113"/>
        <end position="132"/>
    </location>
</feature>
<evidence type="ECO:0000256" key="5">
    <source>
        <dbReference type="PROSITE-ProRule" id="PRU00205"/>
    </source>
</evidence>
<dbReference type="EMBL" id="LR791121">
    <property type="protein sequence ID" value="CAB3266983.1"/>
    <property type="molecule type" value="mRNA"/>
</dbReference>
<dbReference type="Pfam" id="PF03798">
    <property type="entry name" value="TRAM_LAG1_CLN8"/>
    <property type="match status" value="1"/>
</dbReference>
<dbReference type="PROSITE" id="PS50922">
    <property type="entry name" value="TLC"/>
    <property type="match status" value="1"/>
</dbReference>
<feature type="transmembrane region" description="Helical" evidence="6">
    <location>
        <begin position="6"/>
        <end position="25"/>
    </location>
</feature>
<reference evidence="8" key="1">
    <citation type="submission" date="2020-04" db="EMBL/GenBank/DDBJ databases">
        <authorList>
            <person name="Neveu A P."/>
        </authorList>
    </citation>
    <scope>NUCLEOTIDE SEQUENCE</scope>
    <source>
        <tissue evidence="8">Whole embryo</tissue>
    </source>
</reference>
<evidence type="ECO:0000256" key="1">
    <source>
        <dbReference type="ARBA" id="ARBA00004141"/>
    </source>
</evidence>